<feature type="signal peptide" evidence="3">
    <location>
        <begin position="1"/>
        <end position="16"/>
    </location>
</feature>
<dbReference type="AlphaFoldDB" id="A0A0D0CG03"/>
<evidence type="ECO:0000313" key="4">
    <source>
        <dbReference type="EMBL" id="KIK53883.1"/>
    </source>
</evidence>
<keyword evidence="2" id="KW-0472">Membrane</keyword>
<protein>
    <recommendedName>
        <fullName evidence="6">Mid2 domain-containing protein</fullName>
    </recommendedName>
</protein>
<dbReference type="OrthoDB" id="3018813at2759"/>
<evidence type="ECO:0000256" key="1">
    <source>
        <dbReference type="SAM" id="MobiDB-lite"/>
    </source>
</evidence>
<dbReference type="EMBL" id="KN834823">
    <property type="protein sequence ID" value="KIK53883.1"/>
    <property type="molecule type" value="Genomic_DNA"/>
</dbReference>
<dbReference type="Proteomes" id="UP000053593">
    <property type="component" value="Unassembled WGS sequence"/>
</dbReference>
<reference evidence="4 5" key="1">
    <citation type="submission" date="2014-04" db="EMBL/GenBank/DDBJ databases">
        <title>Evolutionary Origins and Diversification of the Mycorrhizal Mutualists.</title>
        <authorList>
            <consortium name="DOE Joint Genome Institute"/>
            <consortium name="Mycorrhizal Genomics Consortium"/>
            <person name="Kohler A."/>
            <person name="Kuo A."/>
            <person name="Nagy L.G."/>
            <person name="Floudas D."/>
            <person name="Copeland A."/>
            <person name="Barry K.W."/>
            <person name="Cichocki N."/>
            <person name="Veneault-Fourrey C."/>
            <person name="LaButti K."/>
            <person name="Lindquist E.A."/>
            <person name="Lipzen A."/>
            <person name="Lundell T."/>
            <person name="Morin E."/>
            <person name="Murat C."/>
            <person name="Riley R."/>
            <person name="Ohm R."/>
            <person name="Sun H."/>
            <person name="Tunlid A."/>
            <person name="Henrissat B."/>
            <person name="Grigoriev I.V."/>
            <person name="Hibbett D.S."/>
            <person name="Martin F."/>
        </authorList>
    </citation>
    <scope>NUCLEOTIDE SEQUENCE [LARGE SCALE GENOMIC DNA]</scope>
    <source>
        <strain evidence="4 5">FD-317 M1</strain>
    </source>
</reference>
<name>A0A0D0CG03_9AGAR</name>
<dbReference type="HOGENOM" id="CLU_797070_0_0_1"/>
<evidence type="ECO:0000256" key="2">
    <source>
        <dbReference type="SAM" id="Phobius"/>
    </source>
</evidence>
<sequence length="348" mass="37133">MHLFAWLLSLLGSAGSLSISFPPSGTPTAFFDSQNVTWQRDKTDPAVQFFLQKIKLDEPEGPTVKSTPIPTDNSQGDQGTSPMVFSYLKSSQSTFNILKNGEPFFTTEVTVVPNPTLTGSPLPPTGTSASSSKKTGVNMNINSMKSATAAFLSSVSTKPTSSDTSVASASTSNAGDHTALLVGAVMGGVGLFLLIGNILLCLRRRRRMTGIQLISTTTRHSEESAHGFISPFALGRPISPSEEKHRPRSIQREGTLPGLQSEENNIPSAPSAGRPLPSRIQRIRSALNISMNGAMEPLDNNVSLGNPQPNPAHNEGQSRHQDSGSRILSSFRSRDSGETELPPDYSSV</sequence>
<keyword evidence="2" id="KW-1133">Transmembrane helix</keyword>
<organism evidence="4 5">
    <name type="scientific">Collybiopsis luxurians FD-317 M1</name>
    <dbReference type="NCBI Taxonomy" id="944289"/>
    <lineage>
        <taxon>Eukaryota</taxon>
        <taxon>Fungi</taxon>
        <taxon>Dikarya</taxon>
        <taxon>Basidiomycota</taxon>
        <taxon>Agaricomycotina</taxon>
        <taxon>Agaricomycetes</taxon>
        <taxon>Agaricomycetidae</taxon>
        <taxon>Agaricales</taxon>
        <taxon>Marasmiineae</taxon>
        <taxon>Omphalotaceae</taxon>
        <taxon>Collybiopsis</taxon>
        <taxon>Collybiopsis luxurians</taxon>
    </lineage>
</organism>
<evidence type="ECO:0000256" key="3">
    <source>
        <dbReference type="SAM" id="SignalP"/>
    </source>
</evidence>
<evidence type="ECO:0008006" key="6">
    <source>
        <dbReference type="Google" id="ProtNLM"/>
    </source>
</evidence>
<feature type="chain" id="PRO_5002207890" description="Mid2 domain-containing protein" evidence="3">
    <location>
        <begin position="17"/>
        <end position="348"/>
    </location>
</feature>
<evidence type="ECO:0000313" key="5">
    <source>
        <dbReference type="Proteomes" id="UP000053593"/>
    </source>
</evidence>
<gene>
    <name evidence="4" type="ORF">GYMLUDRAFT_250060</name>
</gene>
<keyword evidence="5" id="KW-1185">Reference proteome</keyword>
<accession>A0A0D0CG03</accession>
<feature type="region of interest" description="Disordered" evidence="1">
    <location>
        <begin position="298"/>
        <end position="348"/>
    </location>
</feature>
<feature type="region of interest" description="Disordered" evidence="1">
    <location>
        <begin position="231"/>
        <end position="277"/>
    </location>
</feature>
<feature type="transmembrane region" description="Helical" evidence="2">
    <location>
        <begin position="179"/>
        <end position="202"/>
    </location>
</feature>
<keyword evidence="2" id="KW-0812">Transmembrane</keyword>
<keyword evidence="3" id="KW-0732">Signal</keyword>
<proteinExistence type="predicted"/>